<dbReference type="PANTHER" id="PTHR34580">
    <property type="match status" value="1"/>
</dbReference>
<keyword evidence="1" id="KW-0805">Transcription regulation</keyword>
<dbReference type="InterPro" id="IPR026881">
    <property type="entry name" value="WYL_dom"/>
</dbReference>
<dbReference type="InterPro" id="IPR036390">
    <property type="entry name" value="WH_DNA-bd_sf"/>
</dbReference>
<dbReference type="SMART" id="SM00420">
    <property type="entry name" value="HTH_DEOR"/>
    <property type="match status" value="1"/>
</dbReference>
<dbReference type="PROSITE" id="PS51000">
    <property type="entry name" value="HTH_DEOR_2"/>
    <property type="match status" value="1"/>
</dbReference>
<dbReference type="InterPro" id="IPR028349">
    <property type="entry name" value="PafC-like"/>
</dbReference>
<dbReference type="PANTHER" id="PTHR34580:SF8">
    <property type="entry name" value="WYL DOMAIN-CONTAINING PROTEIN"/>
    <property type="match status" value="1"/>
</dbReference>
<comment type="caution">
    <text evidence="4">The sequence shown here is derived from an EMBL/GenBank/DDBJ whole genome shotgun (WGS) entry which is preliminary data.</text>
</comment>
<dbReference type="Pfam" id="PF13280">
    <property type="entry name" value="WYL"/>
    <property type="match status" value="1"/>
</dbReference>
<dbReference type="GO" id="GO:0003700">
    <property type="term" value="F:DNA-binding transcription factor activity"/>
    <property type="evidence" value="ECO:0007669"/>
    <property type="project" value="InterPro"/>
</dbReference>
<dbReference type="Gene3D" id="1.10.10.10">
    <property type="entry name" value="Winged helix-like DNA-binding domain superfamily/Winged helix DNA-binding domain"/>
    <property type="match status" value="1"/>
</dbReference>
<dbReference type="HOGENOM" id="CLU_041141_5_1_9"/>
<evidence type="ECO:0000256" key="1">
    <source>
        <dbReference type="ARBA" id="ARBA00023015"/>
    </source>
</evidence>
<dbReference type="InterPro" id="IPR051534">
    <property type="entry name" value="CBASS_pafABC_assoc_protein"/>
</dbReference>
<reference evidence="4 5" key="1">
    <citation type="submission" date="2013-04" db="EMBL/GenBank/DDBJ databases">
        <title>Draft genome of the heavy metal tolerant bacterium Lysinibacillus sphaericus strain OT4b.31.</title>
        <authorList>
            <person name="Pena-Montenegro T.D."/>
            <person name="Dussan J."/>
        </authorList>
    </citation>
    <scope>NUCLEOTIDE SEQUENCE [LARGE SCALE GENOMIC DNA]</scope>
    <source>
        <strain evidence="4 5">OT4b.31</strain>
    </source>
</reference>
<evidence type="ECO:0000256" key="2">
    <source>
        <dbReference type="ARBA" id="ARBA00023163"/>
    </source>
</evidence>
<keyword evidence="2" id="KW-0804">Transcription</keyword>
<evidence type="ECO:0000313" key="4">
    <source>
        <dbReference type="EMBL" id="EON74161.1"/>
    </source>
</evidence>
<dbReference type="Pfam" id="PF25583">
    <property type="entry name" value="WCX"/>
    <property type="match status" value="1"/>
</dbReference>
<evidence type="ECO:0000313" key="5">
    <source>
        <dbReference type="Proteomes" id="UP000013911"/>
    </source>
</evidence>
<dbReference type="InterPro" id="IPR001034">
    <property type="entry name" value="DeoR_HTH"/>
</dbReference>
<dbReference type="AlphaFoldDB" id="R7ZJD1"/>
<dbReference type="InterPro" id="IPR013196">
    <property type="entry name" value="HTH_11"/>
</dbReference>
<dbReference type="RefSeq" id="WP_010857313.1">
    <property type="nucleotide sequence ID" value="NZ_KB933398.1"/>
</dbReference>
<dbReference type="EMBL" id="AQPX01000005">
    <property type="protein sequence ID" value="EON74161.1"/>
    <property type="molecule type" value="Genomic_DNA"/>
</dbReference>
<dbReference type="Pfam" id="PF08279">
    <property type="entry name" value="HTH_11"/>
    <property type="match status" value="1"/>
</dbReference>
<dbReference type="OrthoDB" id="9815009at2"/>
<dbReference type="PATRIC" id="fig|1285586.5.peg.340"/>
<dbReference type="PROSITE" id="PS52050">
    <property type="entry name" value="WYL"/>
    <property type="match status" value="1"/>
</dbReference>
<organism evidence="4 5">
    <name type="scientific">Lysinibacillus sphaericus OT4b.31</name>
    <dbReference type="NCBI Taxonomy" id="1285586"/>
    <lineage>
        <taxon>Bacteria</taxon>
        <taxon>Bacillati</taxon>
        <taxon>Bacillota</taxon>
        <taxon>Bacilli</taxon>
        <taxon>Bacillales</taxon>
        <taxon>Bacillaceae</taxon>
        <taxon>Lysinibacillus</taxon>
    </lineage>
</organism>
<dbReference type="SUPFAM" id="SSF46785">
    <property type="entry name" value="Winged helix' DNA-binding domain"/>
    <property type="match status" value="1"/>
</dbReference>
<evidence type="ECO:0000259" key="3">
    <source>
        <dbReference type="PROSITE" id="PS51000"/>
    </source>
</evidence>
<feature type="domain" description="HTH deoR-type" evidence="3">
    <location>
        <begin position="2"/>
        <end position="57"/>
    </location>
</feature>
<dbReference type="InterPro" id="IPR036388">
    <property type="entry name" value="WH-like_DNA-bd_sf"/>
</dbReference>
<dbReference type="InterPro" id="IPR057727">
    <property type="entry name" value="WCX_dom"/>
</dbReference>
<proteinExistence type="predicted"/>
<protein>
    <recommendedName>
        <fullName evidence="3">HTH deoR-type domain-containing protein</fullName>
    </recommendedName>
</protein>
<dbReference type="PIRSF" id="PIRSF016838">
    <property type="entry name" value="PafC"/>
    <property type="match status" value="1"/>
</dbReference>
<accession>R7ZJD1</accession>
<gene>
    <name evidence="4" type="ORF">H131_01728</name>
</gene>
<name>R7ZJD1_LYSSH</name>
<dbReference type="eggNOG" id="COG2378">
    <property type="taxonomic scope" value="Bacteria"/>
</dbReference>
<dbReference type="Proteomes" id="UP000013911">
    <property type="component" value="Unassembled WGS sequence"/>
</dbReference>
<sequence>MKLDRLLTMTMILINRKKVKAQELAELFDVSVRTIYRDVETLSLAGVPVMSQQGVNGGISVIEGYRVDKQVFTKDELASLSIAIKSALTSYEDVHAEAVLEKLTGVADTKVKQSIDQIFIDLSPWGHNVILKEQITQIKKAIKNEYCVGFIYSTGYGQTTNRVIEPHTLVQKGKVWYVYGYCLLRRSFRVFKISRMKDLKKEMTSFTRKEVNLEALPWNEDWYQPQNLVDLTLSFDAKIVTLVEETFGTENVNIENLIVQVSLPEDEWLYGFLLSFGNRIKILNPPHISEIVQERAQEIVKLYKDNRS</sequence>